<feature type="domain" description="DUF7402" evidence="1">
    <location>
        <begin position="128"/>
        <end position="238"/>
    </location>
</feature>
<organism evidence="3 4">
    <name type="scientific">Lachnotalea glycerini</name>
    <dbReference type="NCBI Taxonomy" id="1763509"/>
    <lineage>
        <taxon>Bacteria</taxon>
        <taxon>Bacillati</taxon>
        <taxon>Bacillota</taxon>
        <taxon>Clostridia</taxon>
        <taxon>Lachnospirales</taxon>
        <taxon>Lachnospiraceae</taxon>
        <taxon>Lachnotalea</taxon>
    </lineage>
</organism>
<dbReference type="EMBL" id="NOKA02000114">
    <property type="protein sequence ID" value="RDY27241.1"/>
    <property type="molecule type" value="Genomic_DNA"/>
</dbReference>
<dbReference type="Pfam" id="PF24135">
    <property type="entry name" value="DUF7402"/>
    <property type="match status" value="1"/>
</dbReference>
<evidence type="ECO:0000313" key="3">
    <source>
        <dbReference type="EMBL" id="RDY27241.1"/>
    </source>
</evidence>
<reference evidence="3 4" key="1">
    <citation type="journal article" date="2017" name="Genome Announc.">
        <title>Draft Genome Sequence of a Sporulating and Motile Strain of Lachnotalea glycerini Isolated from Water in Quebec City, Canada.</title>
        <authorList>
            <person name="Maheux A.F."/>
            <person name="Boudreau D.K."/>
            <person name="Berube E."/>
            <person name="Boissinot M."/>
            <person name="Raymond F."/>
            <person name="Brodeur S."/>
            <person name="Corbeil J."/>
            <person name="Isabel S."/>
            <person name="Omar R.F."/>
            <person name="Bergeron M.G."/>
        </authorList>
    </citation>
    <scope>NUCLEOTIDE SEQUENCE [LARGE SCALE GENOMIC DNA]</scope>
    <source>
        <strain evidence="3 4">CCRI-19302</strain>
    </source>
</reference>
<reference evidence="3" key="3">
    <citation type="submission" date="2018-07" db="EMBL/GenBank/DDBJ databases">
        <authorList>
            <person name="Quirk P.G."/>
            <person name="Krulwich T.A."/>
        </authorList>
    </citation>
    <scope>NUCLEOTIDE SEQUENCE</scope>
    <source>
        <strain evidence="3">CCRI-19302</strain>
    </source>
</reference>
<comment type="caution">
    <text evidence="3">The sequence shown here is derived from an EMBL/GenBank/DDBJ whole genome shotgun (WGS) entry which is preliminary data.</text>
</comment>
<dbReference type="Proteomes" id="UP000216411">
    <property type="component" value="Unassembled WGS sequence"/>
</dbReference>
<keyword evidence="4" id="KW-1185">Reference proteome</keyword>
<evidence type="ECO:0000313" key="2">
    <source>
        <dbReference type="EMBL" id="PXV85051.1"/>
    </source>
</evidence>
<dbReference type="AlphaFoldDB" id="A0A255IFV9"/>
<dbReference type="RefSeq" id="WP_094377996.1">
    <property type="nucleotide sequence ID" value="NZ_NOKA02000114.1"/>
</dbReference>
<gene>
    <name evidence="2" type="ORF">C8E03_12023</name>
    <name evidence="3" type="ORF">CG710_020885</name>
</gene>
<dbReference type="SUPFAM" id="SSF49785">
    <property type="entry name" value="Galactose-binding domain-like"/>
    <property type="match status" value="1"/>
</dbReference>
<evidence type="ECO:0000259" key="1">
    <source>
        <dbReference type="Pfam" id="PF24135"/>
    </source>
</evidence>
<reference evidence="2 5" key="2">
    <citation type="submission" date="2018-05" db="EMBL/GenBank/DDBJ databases">
        <title>Genomic Encyclopedia of Type Strains, Phase IV (KMG-IV): sequencing the most valuable type-strain genomes for metagenomic binning, comparative biology and taxonomic classification.</title>
        <authorList>
            <person name="Goeker M."/>
        </authorList>
    </citation>
    <scope>NUCLEOTIDE SEQUENCE [LARGE SCALE GENOMIC DNA]</scope>
    <source>
        <strain evidence="2 5">DSM 28816</strain>
    </source>
</reference>
<accession>A0A255IFV9</accession>
<dbReference type="OrthoDB" id="5674083at2"/>
<dbReference type="InterPro" id="IPR008979">
    <property type="entry name" value="Galactose-bd-like_sf"/>
</dbReference>
<sequence length="267" mass="30593">MAVLCLKVSDKDGNTIAVARDEDEVNLLCTRMYQKGDKITLESSEHGLYLWLSVDDALGKSLIYLNDSNLEYQIPFQEKRTNLSPKAFWGEKHLLSVKIAKKFEISTYRNLALNVNDQHQNTTYYPHATANVETRGESVFEAKNAIDGVTISSCHGEWPFASWGINKNPEAEIKIDFGRNVLVDSIVIYLRADFPHDNWWKNGMIQFSDGTQIDLSFEKTGKQQIFKFDLKHITWLKLFHLIQSEEPSPFPALTQIEVYGVDELIEE</sequence>
<dbReference type="EMBL" id="QICS01000020">
    <property type="protein sequence ID" value="PXV85051.1"/>
    <property type="molecule type" value="Genomic_DNA"/>
</dbReference>
<dbReference type="Proteomes" id="UP000247523">
    <property type="component" value="Unassembled WGS sequence"/>
</dbReference>
<evidence type="ECO:0000313" key="5">
    <source>
        <dbReference type="Proteomes" id="UP000247523"/>
    </source>
</evidence>
<proteinExistence type="predicted"/>
<evidence type="ECO:0000313" key="4">
    <source>
        <dbReference type="Proteomes" id="UP000216411"/>
    </source>
</evidence>
<protein>
    <submittedName>
        <fullName evidence="3">Carbohydrate-binding protein</fullName>
    </submittedName>
</protein>
<dbReference type="InterPro" id="IPR055826">
    <property type="entry name" value="DUF7402"/>
</dbReference>
<name>A0A255IFV9_9FIRM</name>
<dbReference type="Gene3D" id="2.60.120.260">
    <property type="entry name" value="Galactose-binding domain-like"/>
    <property type="match status" value="1"/>
</dbReference>